<evidence type="ECO:0000313" key="1">
    <source>
        <dbReference type="EMBL" id="KZC06652.1"/>
    </source>
</evidence>
<name>A0A154P496_DUFNO</name>
<dbReference type="EMBL" id="KQ434809">
    <property type="protein sequence ID" value="KZC06652.1"/>
    <property type="molecule type" value="Genomic_DNA"/>
</dbReference>
<accession>A0A154P496</accession>
<protein>
    <submittedName>
        <fullName evidence="1">Uncharacterized protein</fullName>
    </submittedName>
</protein>
<proteinExistence type="predicted"/>
<dbReference type="Proteomes" id="UP000076502">
    <property type="component" value="Unassembled WGS sequence"/>
</dbReference>
<keyword evidence="2" id="KW-1185">Reference proteome</keyword>
<sequence length="69" mass="7829">MLTDECEGSIIVRIHKAQCEDEGLKPIFEAVNEKQLSRFVVRNGLLFKEIESDLLNFETNVITNNSTST</sequence>
<reference evidence="1 2" key="1">
    <citation type="submission" date="2015-07" db="EMBL/GenBank/DDBJ databases">
        <title>The genome of Dufourea novaeangliae.</title>
        <authorList>
            <person name="Pan H."/>
            <person name="Kapheim K."/>
        </authorList>
    </citation>
    <scope>NUCLEOTIDE SEQUENCE [LARGE SCALE GENOMIC DNA]</scope>
    <source>
        <strain evidence="1">0120121106</strain>
        <tissue evidence="1">Whole body</tissue>
    </source>
</reference>
<organism evidence="1 2">
    <name type="scientific">Dufourea novaeangliae</name>
    <name type="common">Sweat bee</name>
    <dbReference type="NCBI Taxonomy" id="178035"/>
    <lineage>
        <taxon>Eukaryota</taxon>
        <taxon>Metazoa</taxon>
        <taxon>Ecdysozoa</taxon>
        <taxon>Arthropoda</taxon>
        <taxon>Hexapoda</taxon>
        <taxon>Insecta</taxon>
        <taxon>Pterygota</taxon>
        <taxon>Neoptera</taxon>
        <taxon>Endopterygota</taxon>
        <taxon>Hymenoptera</taxon>
        <taxon>Apocrita</taxon>
        <taxon>Aculeata</taxon>
        <taxon>Apoidea</taxon>
        <taxon>Anthophila</taxon>
        <taxon>Halictidae</taxon>
        <taxon>Rophitinae</taxon>
        <taxon>Dufourea</taxon>
    </lineage>
</organism>
<gene>
    <name evidence="1" type="ORF">WN55_10563</name>
</gene>
<evidence type="ECO:0000313" key="2">
    <source>
        <dbReference type="Proteomes" id="UP000076502"/>
    </source>
</evidence>
<dbReference type="AlphaFoldDB" id="A0A154P496"/>